<accession>A0AC58JDS1</accession>
<keyword evidence="1" id="KW-1185">Reference proteome</keyword>
<sequence length="441" mass="51124">MQTAFIKKEREELTIEEPLSVKREYTEQQTGLMPLKKEQDFTEMDDNDQLENHHDLRKCTQTERTSSQKTSPKRKPTSPVSCSQCGKSFDRKKKLDVHMTIHTGEKPFSCQQCGKSFTQKGNLKVHMGIHTGENSVSCQQCGKSFTQKINLKVHMRIHTGEKPYSCGQCGQSFTHKNNLNAHMRSHSGQKMFMCGQCGTRFTRKGGLENHMRIHTGEKPFKCGQCGRRFTRKASLGTHMKIHTGEKPFPCDQCRKSFRRKVTLDSHKRIHTGERPFVCFQCGKSFRFTGNLNQHMRIHSNKRTHNLNGFKCLQRGGSFRDFRNHLLTKEKAFMCRCCGKSFTNSRNLKLHTGKKPFKCLEKSFTHLKNPLPGRSGKRWLNCDQRDKTFILASHLQIHLKSHADFRPYLCCSCGKRFQWLSNLKWHQIARICVKARLRSHNS</sequence>
<evidence type="ECO:0000313" key="2">
    <source>
        <dbReference type="RefSeq" id="XP_073804629.1"/>
    </source>
</evidence>
<proteinExistence type="predicted"/>
<dbReference type="Proteomes" id="UP000000437">
    <property type="component" value="Chromosome 4"/>
</dbReference>
<organism evidence="1 2">
    <name type="scientific">Danio rerio</name>
    <name type="common">Zebrafish</name>
    <name type="synonym">Brachydanio rerio</name>
    <dbReference type="NCBI Taxonomy" id="7955"/>
    <lineage>
        <taxon>Eukaryota</taxon>
        <taxon>Metazoa</taxon>
        <taxon>Chordata</taxon>
        <taxon>Craniata</taxon>
        <taxon>Vertebrata</taxon>
        <taxon>Euteleostomi</taxon>
        <taxon>Actinopterygii</taxon>
        <taxon>Neopterygii</taxon>
        <taxon>Teleostei</taxon>
        <taxon>Ostariophysi</taxon>
        <taxon>Cypriniformes</taxon>
        <taxon>Danionidae</taxon>
        <taxon>Danioninae</taxon>
        <taxon>Danio</taxon>
    </lineage>
</organism>
<evidence type="ECO:0000313" key="1">
    <source>
        <dbReference type="Proteomes" id="UP000000437"/>
    </source>
</evidence>
<name>A0AC58JDS1_DANRE</name>
<dbReference type="RefSeq" id="XP_073804629.1">
    <property type="nucleotide sequence ID" value="XM_073948528.1"/>
</dbReference>
<reference evidence="2" key="1">
    <citation type="submission" date="2025-08" db="UniProtKB">
        <authorList>
            <consortium name="RefSeq"/>
        </authorList>
    </citation>
    <scope>IDENTIFICATION</scope>
    <source>
        <strain evidence="2">Tuebingen</strain>
        <tissue evidence="2">Fibroblasts and whole tissue</tissue>
    </source>
</reference>
<protein>
    <submittedName>
        <fullName evidence="2">Uncharacterized protein si:cabz01054394.5 isoform X2</fullName>
    </submittedName>
</protein>
<gene>
    <name evidence="2" type="primary">si:cabz01054394.5</name>
</gene>